<dbReference type="InterPro" id="IPR001245">
    <property type="entry name" value="Ser-Thr/Tyr_kinase_cat_dom"/>
</dbReference>
<evidence type="ECO:0000256" key="7">
    <source>
        <dbReference type="SAM" id="SignalP"/>
    </source>
</evidence>
<dbReference type="SUPFAM" id="SSF56112">
    <property type="entry name" value="Protein kinase-like (PK-like)"/>
    <property type="match status" value="1"/>
</dbReference>
<evidence type="ECO:0000256" key="2">
    <source>
        <dbReference type="ARBA" id="ARBA00022679"/>
    </source>
</evidence>
<evidence type="ECO:0000256" key="4">
    <source>
        <dbReference type="ARBA" id="ARBA00022777"/>
    </source>
</evidence>
<evidence type="ECO:0000256" key="5">
    <source>
        <dbReference type="ARBA" id="ARBA00022840"/>
    </source>
</evidence>
<feature type="domain" description="Bulb-type lectin" evidence="9">
    <location>
        <begin position="23"/>
        <end position="144"/>
    </location>
</feature>
<dbReference type="InterPro" id="IPR008271">
    <property type="entry name" value="Ser/Thr_kinase_AS"/>
</dbReference>
<dbReference type="Gene3D" id="3.30.200.20">
    <property type="entry name" value="Phosphorylase Kinase, domain 1"/>
    <property type="match status" value="1"/>
</dbReference>
<dbReference type="PANTHER" id="PTHR45631">
    <property type="entry name" value="OS07G0107800 PROTEIN-RELATED"/>
    <property type="match status" value="1"/>
</dbReference>
<dbReference type="CDD" id="cd14066">
    <property type="entry name" value="STKc_IRAK"/>
    <property type="match status" value="1"/>
</dbReference>
<evidence type="ECO:0000256" key="3">
    <source>
        <dbReference type="ARBA" id="ARBA00022741"/>
    </source>
</evidence>
<dbReference type="Proteomes" id="UP001497522">
    <property type="component" value="Chromosome 3"/>
</dbReference>
<evidence type="ECO:0000259" key="9">
    <source>
        <dbReference type="PROSITE" id="PS50927"/>
    </source>
</evidence>
<dbReference type="InterPro" id="IPR000719">
    <property type="entry name" value="Prot_kinase_dom"/>
</dbReference>
<name>A0ABP1BBC2_9BRYO</name>
<organism evidence="10 11">
    <name type="scientific">Sphagnum jensenii</name>
    <dbReference type="NCBI Taxonomy" id="128206"/>
    <lineage>
        <taxon>Eukaryota</taxon>
        <taxon>Viridiplantae</taxon>
        <taxon>Streptophyta</taxon>
        <taxon>Embryophyta</taxon>
        <taxon>Bryophyta</taxon>
        <taxon>Sphagnophytina</taxon>
        <taxon>Sphagnopsida</taxon>
        <taxon>Sphagnales</taxon>
        <taxon>Sphagnaceae</taxon>
        <taxon>Sphagnum</taxon>
    </lineage>
</organism>
<dbReference type="PROSITE" id="PS00108">
    <property type="entry name" value="PROTEIN_KINASE_ST"/>
    <property type="match status" value="1"/>
</dbReference>
<evidence type="ECO:0000313" key="11">
    <source>
        <dbReference type="Proteomes" id="UP001497522"/>
    </source>
</evidence>
<feature type="domain" description="Protein kinase" evidence="8">
    <location>
        <begin position="378"/>
        <end position="648"/>
    </location>
</feature>
<evidence type="ECO:0000256" key="6">
    <source>
        <dbReference type="PROSITE-ProRule" id="PRU10141"/>
    </source>
</evidence>
<dbReference type="InterPro" id="IPR017441">
    <property type="entry name" value="Protein_kinase_ATP_BS"/>
</dbReference>
<protein>
    <submittedName>
        <fullName evidence="10">Uncharacterized protein</fullName>
    </submittedName>
</protein>
<keyword evidence="4" id="KW-0418">Kinase</keyword>
<dbReference type="PROSITE" id="PS50011">
    <property type="entry name" value="PROTEIN_KINASE_DOM"/>
    <property type="match status" value="1"/>
</dbReference>
<reference evidence="10" key="1">
    <citation type="submission" date="2024-03" db="EMBL/GenBank/DDBJ databases">
        <authorList>
            <consortium name="ELIXIR-Norway"/>
            <consortium name="Elixir Norway"/>
        </authorList>
    </citation>
    <scope>NUCLEOTIDE SEQUENCE</scope>
</reference>
<evidence type="ECO:0000259" key="8">
    <source>
        <dbReference type="PROSITE" id="PS50011"/>
    </source>
</evidence>
<dbReference type="InterPro" id="IPR036426">
    <property type="entry name" value="Bulb-type_lectin_dom_sf"/>
</dbReference>
<keyword evidence="5 6" id="KW-0067">ATP-binding</keyword>
<dbReference type="PROSITE" id="PS50927">
    <property type="entry name" value="BULB_LECTIN"/>
    <property type="match status" value="2"/>
</dbReference>
<keyword evidence="1" id="KW-0723">Serine/threonine-protein kinase</keyword>
<dbReference type="Gene3D" id="2.90.10.10">
    <property type="entry name" value="Bulb-type lectin domain"/>
    <property type="match status" value="2"/>
</dbReference>
<dbReference type="Gene3D" id="1.10.510.10">
    <property type="entry name" value="Transferase(Phosphotransferase) domain 1"/>
    <property type="match status" value="1"/>
</dbReference>
<dbReference type="SMART" id="SM00108">
    <property type="entry name" value="B_lectin"/>
    <property type="match status" value="1"/>
</dbReference>
<dbReference type="EMBL" id="OZ023704">
    <property type="protein sequence ID" value="CAK9872542.1"/>
    <property type="molecule type" value="Genomic_DNA"/>
</dbReference>
<feature type="signal peptide" evidence="7">
    <location>
        <begin position="1"/>
        <end position="22"/>
    </location>
</feature>
<evidence type="ECO:0000256" key="1">
    <source>
        <dbReference type="ARBA" id="ARBA00022527"/>
    </source>
</evidence>
<accession>A0ABP1BBC2</accession>
<keyword evidence="2" id="KW-0808">Transferase</keyword>
<feature type="binding site" evidence="6">
    <location>
        <position position="406"/>
    </location>
    <ligand>
        <name>ATP</name>
        <dbReference type="ChEBI" id="CHEBI:30616"/>
    </ligand>
</feature>
<dbReference type="SUPFAM" id="SSF51110">
    <property type="entry name" value="alpha-D-mannose-specific plant lectins"/>
    <property type="match status" value="2"/>
</dbReference>
<dbReference type="PANTHER" id="PTHR45631:SF198">
    <property type="entry name" value="PROTEIN KINASE DOMAIN-CONTAINING PROTEIN"/>
    <property type="match status" value="1"/>
</dbReference>
<proteinExistence type="predicted"/>
<dbReference type="Pfam" id="PF07714">
    <property type="entry name" value="PK_Tyr_Ser-Thr"/>
    <property type="match status" value="1"/>
</dbReference>
<gene>
    <name evidence="10" type="ORF">CSSPJE1EN2_LOCUS15112</name>
</gene>
<feature type="domain" description="Bulb-type lectin" evidence="9">
    <location>
        <begin position="176"/>
        <end position="291"/>
    </location>
</feature>
<keyword evidence="7" id="KW-0732">Signal</keyword>
<dbReference type="SMART" id="SM00220">
    <property type="entry name" value="S_TKc"/>
    <property type="match status" value="1"/>
</dbReference>
<feature type="chain" id="PRO_5045667574" evidence="7">
    <location>
        <begin position="23"/>
        <end position="715"/>
    </location>
</feature>
<evidence type="ECO:0000313" key="10">
    <source>
        <dbReference type="EMBL" id="CAK9872542.1"/>
    </source>
</evidence>
<keyword evidence="3 6" id="KW-0547">Nucleotide-binding</keyword>
<sequence>MSQSIFVLLLFVISLAFKGGIALNILTAGNALFGNQTQYLSNSGYYLVMQPDCNLVVYQGSSLATSRQVWQTRTAGRGSDCWLIMQTDGNLVLYNATCGPPCAKWASNSFMLGIPDPSFFVMLQSNGEIDVYNFQNDNPKLHTTVVSANAIDSTSTGSPPSFNISLATIPTLSFYGPYMAIGYYLPKMSSLQNGPFSLTLGSNCTLQSKNGLNNTVLWETPSNASGLEQQCELTLQQDGNLQIQTNDTNEILWTSNTTGNSSVNWVLYIDSITGDLSIGDIMQPTDILWKNTLTSNPPIGSNNTIVPYPNTHSGKWFILELLGVSAGGFLLGITSLVLTYYVRARFIDPAQKELQQRLQNSGGKCQALTLTQIKQATQNFKTTIGVGGFGEVYYGKLVNGQEIAVKTLSTTSHQTEQEFFNEIELLSMVHHKYLVSLVGYCLDQKKLMLVYEYVSGGDLRKRLHGDDVSRRPLSWKQRTRIILQVAEGLEYLHDKCHPTIIHRDVKSNNILLTKKLEAKVADFGLSKLRAIEQGITPTHITTVVKGTPGYLDPEYQESGMLTNKSDVYSFGIVLMEILTGQTQLHIAHRVITSWRSNQIVELVDPNVKDDFNNMEFSKLVELSLLCVMKKSNDRPSMTQVAQMLREFHLEQLDLEHYEDNDNNEHTPYIRPCIPSTSSFESNGTSYAIELEDITPLSMSDSLSNRSVMTKLSDQS</sequence>
<dbReference type="PROSITE" id="PS00107">
    <property type="entry name" value="PROTEIN_KINASE_ATP"/>
    <property type="match status" value="1"/>
</dbReference>
<dbReference type="InterPro" id="IPR011009">
    <property type="entry name" value="Kinase-like_dom_sf"/>
</dbReference>
<dbReference type="InterPro" id="IPR001480">
    <property type="entry name" value="Bulb-type_lectin_dom"/>
</dbReference>
<keyword evidence="11" id="KW-1185">Reference proteome</keyword>